<name>A0A517MDP6_9BACT</name>
<keyword evidence="2" id="KW-1185">Reference proteome</keyword>
<dbReference type="Proteomes" id="UP000320672">
    <property type="component" value="Chromosome"/>
</dbReference>
<dbReference type="KEGG" id="rml:FF011L_17660"/>
<accession>A0A517MDP6</accession>
<dbReference type="AlphaFoldDB" id="A0A517MDP6"/>
<gene>
    <name evidence="1" type="ORF">FF011L_17660</name>
</gene>
<dbReference type="Pfam" id="PF09650">
    <property type="entry name" value="PHA_gran_rgn"/>
    <property type="match status" value="1"/>
</dbReference>
<dbReference type="InterPro" id="IPR013433">
    <property type="entry name" value="PHA_gran_rgn"/>
</dbReference>
<reference evidence="1 2" key="1">
    <citation type="submission" date="2019-02" db="EMBL/GenBank/DDBJ databases">
        <title>Deep-cultivation of Planctomycetes and their phenomic and genomic characterization uncovers novel biology.</title>
        <authorList>
            <person name="Wiegand S."/>
            <person name="Jogler M."/>
            <person name="Boedeker C."/>
            <person name="Pinto D."/>
            <person name="Vollmers J."/>
            <person name="Rivas-Marin E."/>
            <person name="Kohn T."/>
            <person name="Peeters S.H."/>
            <person name="Heuer A."/>
            <person name="Rast P."/>
            <person name="Oberbeckmann S."/>
            <person name="Bunk B."/>
            <person name="Jeske O."/>
            <person name="Meyerdierks A."/>
            <person name="Storesund J.E."/>
            <person name="Kallscheuer N."/>
            <person name="Luecker S."/>
            <person name="Lage O.M."/>
            <person name="Pohl T."/>
            <person name="Merkel B.J."/>
            <person name="Hornburger P."/>
            <person name="Mueller R.-W."/>
            <person name="Bruemmer F."/>
            <person name="Labrenz M."/>
            <person name="Spormann A.M."/>
            <person name="Op den Camp H."/>
            <person name="Overmann J."/>
            <person name="Amann R."/>
            <person name="Jetten M.S.M."/>
            <person name="Mascher T."/>
            <person name="Medema M.H."/>
            <person name="Devos D.P."/>
            <person name="Kaster A.-K."/>
            <person name="Ovreas L."/>
            <person name="Rohde M."/>
            <person name="Galperin M.Y."/>
            <person name="Jogler C."/>
        </authorList>
    </citation>
    <scope>NUCLEOTIDE SEQUENCE [LARGE SCALE GENOMIC DNA]</scope>
    <source>
        <strain evidence="1 2">FF011L</strain>
    </source>
</reference>
<protein>
    <submittedName>
        <fullName evidence="1">Polyhydroxyalkanoic acid system protein (PHA_gran_rgn)</fullName>
    </submittedName>
</protein>
<dbReference type="RefSeq" id="WP_145351167.1">
    <property type="nucleotide sequence ID" value="NZ_CP036262.1"/>
</dbReference>
<evidence type="ECO:0000313" key="2">
    <source>
        <dbReference type="Proteomes" id="UP000320672"/>
    </source>
</evidence>
<dbReference type="OrthoDB" id="287584at2"/>
<organism evidence="1 2">
    <name type="scientific">Roseimaritima multifibrata</name>
    <dbReference type="NCBI Taxonomy" id="1930274"/>
    <lineage>
        <taxon>Bacteria</taxon>
        <taxon>Pseudomonadati</taxon>
        <taxon>Planctomycetota</taxon>
        <taxon>Planctomycetia</taxon>
        <taxon>Pirellulales</taxon>
        <taxon>Pirellulaceae</taxon>
        <taxon>Roseimaritima</taxon>
    </lineage>
</organism>
<proteinExistence type="predicted"/>
<sequence length="100" mass="11129">MPAFKTEVPHSLSQEDARERVDQMKDSIHEQYPGLVSDLSSEWNENTLSLQFSVYGFKIQSALEVHVECVIVNGNIPLAALPFKGKVQQTIGDKLSELLG</sequence>
<evidence type="ECO:0000313" key="1">
    <source>
        <dbReference type="EMBL" id="QDS93011.1"/>
    </source>
</evidence>
<dbReference type="EMBL" id="CP036262">
    <property type="protein sequence ID" value="QDS93011.1"/>
    <property type="molecule type" value="Genomic_DNA"/>
</dbReference>